<dbReference type="Pfam" id="PF13470">
    <property type="entry name" value="PIN_3"/>
    <property type="match status" value="1"/>
</dbReference>
<dbReference type="PANTHER" id="PTHR34610">
    <property type="entry name" value="SSL7007 PROTEIN"/>
    <property type="match status" value="1"/>
</dbReference>
<dbReference type="NCBIfam" id="TIGR00305">
    <property type="entry name" value="putative toxin-antitoxin system toxin component, PIN family"/>
    <property type="match status" value="1"/>
</dbReference>
<evidence type="ECO:0000313" key="3">
    <source>
        <dbReference type="Proteomes" id="UP000184327"/>
    </source>
</evidence>
<keyword evidence="3" id="KW-1185">Reference proteome</keyword>
<sequence length="170" mass="18647">MNPLHAPAATAPMNTPVNALILDTNIVLDLLLFQDPQALHLQASLPLNQSLNGPQWQWIATTAMRDELAHVLCYPHLQPRMAFYQTEAAQILQGFDARVQLVEVAAPTHVRCRDGDDQKFIDLAVAHKATLLSKDKAVLKLRKRLARLDVVVQTHLPPAAAAMPAADSVS</sequence>
<proteinExistence type="predicted"/>
<dbReference type="EMBL" id="FQUZ01000001">
    <property type="protein sequence ID" value="SHE34135.1"/>
    <property type="molecule type" value="Genomic_DNA"/>
</dbReference>
<dbReference type="Proteomes" id="UP000184327">
    <property type="component" value="Unassembled WGS sequence"/>
</dbReference>
<feature type="domain" description="PIN" evidence="1">
    <location>
        <begin position="20"/>
        <end position="135"/>
    </location>
</feature>
<dbReference type="SUPFAM" id="SSF88723">
    <property type="entry name" value="PIN domain-like"/>
    <property type="match status" value="1"/>
</dbReference>
<evidence type="ECO:0000259" key="1">
    <source>
        <dbReference type="Pfam" id="PF13470"/>
    </source>
</evidence>
<dbReference type="PANTHER" id="PTHR34610:SF3">
    <property type="entry name" value="SSL7007 PROTEIN"/>
    <property type="match status" value="1"/>
</dbReference>
<evidence type="ECO:0000313" key="2">
    <source>
        <dbReference type="EMBL" id="SHE34135.1"/>
    </source>
</evidence>
<accession>A0A1M4SPN1</accession>
<dbReference type="AlphaFoldDB" id="A0A1M4SPN1"/>
<organism evidence="2 3">
    <name type="scientific">Lampropedia hyalina DSM 16112</name>
    <dbReference type="NCBI Taxonomy" id="1122156"/>
    <lineage>
        <taxon>Bacteria</taxon>
        <taxon>Pseudomonadati</taxon>
        <taxon>Pseudomonadota</taxon>
        <taxon>Betaproteobacteria</taxon>
        <taxon>Burkholderiales</taxon>
        <taxon>Comamonadaceae</taxon>
        <taxon>Lampropedia</taxon>
    </lineage>
</organism>
<dbReference type="InterPro" id="IPR002850">
    <property type="entry name" value="PIN_toxin-like"/>
</dbReference>
<protein>
    <submittedName>
        <fullName evidence="2">Putative toxin-antitoxin system toxin component, PIN family</fullName>
    </submittedName>
</protein>
<name>A0A1M4SPN1_9BURK</name>
<reference evidence="2 3" key="1">
    <citation type="submission" date="2016-11" db="EMBL/GenBank/DDBJ databases">
        <authorList>
            <person name="Jaros S."/>
            <person name="Januszkiewicz K."/>
            <person name="Wedrychowicz H."/>
        </authorList>
    </citation>
    <scope>NUCLEOTIDE SEQUENCE [LARGE SCALE GENOMIC DNA]</scope>
    <source>
        <strain evidence="2 3">DSM 16112</strain>
    </source>
</reference>
<dbReference type="RefSeq" id="WP_073353457.1">
    <property type="nucleotide sequence ID" value="NZ_FQUZ01000001.1"/>
</dbReference>
<gene>
    <name evidence="2" type="ORF">SAMN02745117_00171</name>
</gene>
<dbReference type="InterPro" id="IPR002716">
    <property type="entry name" value="PIN_dom"/>
</dbReference>
<dbReference type="STRING" id="1122156.SAMN02745117_00171"/>
<dbReference type="InterPro" id="IPR029060">
    <property type="entry name" value="PIN-like_dom_sf"/>
</dbReference>